<dbReference type="Proteomes" id="UP000323506">
    <property type="component" value="Chromosome A09"/>
</dbReference>
<keyword evidence="2" id="KW-1185">Reference proteome</keyword>
<organism evidence="1 2">
    <name type="scientific">Gossypium darwinii</name>
    <name type="common">Darwin's cotton</name>
    <name type="synonym">Gossypium barbadense var. darwinii</name>
    <dbReference type="NCBI Taxonomy" id="34276"/>
    <lineage>
        <taxon>Eukaryota</taxon>
        <taxon>Viridiplantae</taxon>
        <taxon>Streptophyta</taxon>
        <taxon>Embryophyta</taxon>
        <taxon>Tracheophyta</taxon>
        <taxon>Spermatophyta</taxon>
        <taxon>Magnoliopsida</taxon>
        <taxon>eudicotyledons</taxon>
        <taxon>Gunneridae</taxon>
        <taxon>Pentapetalae</taxon>
        <taxon>rosids</taxon>
        <taxon>malvids</taxon>
        <taxon>Malvales</taxon>
        <taxon>Malvaceae</taxon>
        <taxon>Malvoideae</taxon>
        <taxon>Gossypium</taxon>
    </lineage>
</organism>
<protein>
    <submittedName>
        <fullName evidence="1">Uncharacterized protein</fullName>
    </submittedName>
</protein>
<accession>A0A5D2FA73</accession>
<dbReference type="EMBL" id="CM017696">
    <property type="protein sequence ID" value="TYH02160.1"/>
    <property type="molecule type" value="Genomic_DNA"/>
</dbReference>
<gene>
    <name evidence="1" type="ORF">ES288_A09G116700v1</name>
</gene>
<sequence length="116" mass="12980">MKKGEACNKCECAGTKCENDPDPQDAILYCGLNCRPNTQSLGFQRRNFHPLGPTLGFHQHIMCLFHRRDPKPPFLVPFPCPRDPNDRIEDVIRYGCALVCVRGHGVAAETLGRTEA</sequence>
<name>A0A5D2FA73_GOSDA</name>
<evidence type="ECO:0000313" key="1">
    <source>
        <dbReference type="EMBL" id="TYH02160.1"/>
    </source>
</evidence>
<proteinExistence type="predicted"/>
<evidence type="ECO:0000313" key="2">
    <source>
        <dbReference type="Proteomes" id="UP000323506"/>
    </source>
</evidence>
<reference evidence="1 2" key="1">
    <citation type="submission" date="2019-06" db="EMBL/GenBank/DDBJ databases">
        <title>WGS assembly of Gossypium darwinii.</title>
        <authorList>
            <person name="Chen Z.J."/>
            <person name="Sreedasyam A."/>
            <person name="Ando A."/>
            <person name="Song Q."/>
            <person name="De L."/>
            <person name="Hulse-Kemp A."/>
            <person name="Ding M."/>
            <person name="Ye W."/>
            <person name="Kirkbride R."/>
            <person name="Jenkins J."/>
            <person name="Plott C."/>
            <person name="Lovell J."/>
            <person name="Lin Y.-M."/>
            <person name="Vaughn R."/>
            <person name="Liu B."/>
            <person name="Li W."/>
            <person name="Simpson S."/>
            <person name="Scheffler B."/>
            <person name="Saski C."/>
            <person name="Grover C."/>
            <person name="Hu G."/>
            <person name="Conover J."/>
            <person name="Carlson J."/>
            <person name="Shu S."/>
            <person name="Boston L."/>
            <person name="Williams M."/>
            <person name="Peterson D."/>
            <person name="Mcgee K."/>
            <person name="Jones D."/>
            <person name="Wendel J."/>
            <person name="Stelly D."/>
            <person name="Grimwood J."/>
            <person name="Schmutz J."/>
        </authorList>
    </citation>
    <scope>NUCLEOTIDE SEQUENCE [LARGE SCALE GENOMIC DNA]</scope>
    <source>
        <strain evidence="1">1808015.09</strain>
    </source>
</reference>
<dbReference type="AlphaFoldDB" id="A0A5D2FA73"/>